<feature type="transmembrane region" description="Helical" evidence="2">
    <location>
        <begin position="51"/>
        <end position="76"/>
    </location>
</feature>
<dbReference type="Pfam" id="PF13845">
    <property type="entry name" value="Septum_form"/>
    <property type="match status" value="1"/>
</dbReference>
<gene>
    <name evidence="4" type="ORF">SAMN06265355_102690</name>
</gene>
<sequence length="358" mass="38245">MTTPPSDDVPSDSAPSDIWAPPDSPASPAVPPAPAPDVAPPVPAGRRTNRFAVIALVTGLLGLIPFAVGFVITALVQTGRRGEKGKGLAIGGLAASVAWAAAVALTLALLPADVNESSVREDGKVAVIAMRPGECFNEFEEGPAGLFVRRSPCSTPHQGEVGAEVELPNIPYPGEKEVAAGALTVCEERTEFLQGSQYGPDLKLHVAPPDEDAWKNGRRAAKCVMLYAGSGRLPTSLDQTLETRTKDSSELSPGDCIRKWEDNGIQRLVPCDRVHQYEVFAVYTMNGDKYPGEEAVEEKVSEGCTKRARKVWGANPPNDVDDTAYVAPTEQAWGYGRRFVICMVEGSHKPLKRSVVPH</sequence>
<feature type="compositionally biased region" description="Pro residues" evidence="1">
    <location>
        <begin position="22"/>
        <end position="42"/>
    </location>
</feature>
<evidence type="ECO:0000313" key="5">
    <source>
        <dbReference type="Proteomes" id="UP000198420"/>
    </source>
</evidence>
<dbReference type="RefSeq" id="WP_089310879.1">
    <property type="nucleotide sequence ID" value="NZ_FZNP01000002.1"/>
</dbReference>
<evidence type="ECO:0000256" key="1">
    <source>
        <dbReference type="SAM" id="MobiDB-lite"/>
    </source>
</evidence>
<evidence type="ECO:0000313" key="4">
    <source>
        <dbReference type="EMBL" id="SNR41220.1"/>
    </source>
</evidence>
<feature type="compositionally biased region" description="Low complexity" evidence="1">
    <location>
        <begin position="1"/>
        <end position="21"/>
    </location>
</feature>
<accession>A0A238W3U4</accession>
<keyword evidence="2" id="KW-1133">Transmembrane helix</keyword>
<keyword evidence="2" id="KW-0812">Transmembrane</keyword>
<organism evidence="4 5">
    <name type="scientific">Actinomadura mexicana</name>
    <dbReference type="NCBI Taxonomy" id="134959"/>
    <lineage>
        <taxon>Bacteria</taxon>
        <taxon>Bacillati</taxon>
        <taxon>Actinomycetota</taxon>
        <taxon>Actinomycetes</taxon>
        <taxon>Streptosporangiales</taxon>
        <taxon>Thermomonosporaceae</taxon>
        <taxon>Actinomadura</taxon>
    </lineage>
</organism>
<keyword evidence="2" id="KW-0472">Membrane</keyword>
<dbReference type="EMBL" id="FZNP01000002">
    <property type="protein sequence ID" value="SNR41220.1"/>
    <property type="molecule type" value="Genomic_DNA"/>
</dbReference>
<dbReference type="Proteomes" id="UP000198420">
    <property type="component" value="Unassembled WGS sequence"/>
</dbReference>
<evidence type="ECO:0000256" key="2">
    <source>
        <dbReference type="SAM" id="Phobius"/>
    </source>
</evidence>
<reference evidence="5" key="1">
    <citation type="submission" date="2017-06" db="EMBL/GenBank/DDBJ databases">
        <authorList>
            <person name="Varghese N."/>
            <person name="Submissions S."/>
        </authorList>
    </citation>
    <scope>NUCLEOTIDE SEQUENCE [LARGE SCALE GENOMIC DNA]</scope>
    <source>
        <strain evidence="5">DSM 44485</strain>
    </source>
</reference>
<feature type="transmembrane region" description="Helical" evidence="2">
    <location>
        <begin position="88"/>
        <end position="110"/>
    </location>
</feature>
<keyword evidence="5" id="KW-1185">Reference proteome</keyword>
<proteinExistence type="predicted"/>
<evidence type="ECO:0000259" key="3">
    <source>
        <dbReference type="Pfam" id="PF13845"/>
    </source>
</evidence>
<dbReference type="InterPro" id="IPR026004">
    <property type="entry name" value="Septum_form"/>
</dbReference>
<dbReference type="OrthoDB" id="3480120at2"/>
<protein>
    <submittedName>
        <fullName evidence="4">Septum formation</fullName>
    </submittedName>
</protein>
<dbReference type="AlphaFoldDB" id="A0A238W3U4"/>
<feature type="domain" description="Septum formation-related" evidence="3">
    <location>
        <begin position="133"/>
        <end position="342"/>
    </location>
</feature>
<name>A0A238W3U4_9ACTN</name>
<feature type="region of interest" description="Disordered" evidence="1">
    <location>
        <begin position="1"/>
        <end position="42"/>
    </location>
</feature>